<dbReference type="EMBL" id="JAGTPW010000001">
    <property type="protein sequence ID" value="MBR8643831.1"/>
    <property type="molecule type" value="Genomic_DNA"/>
</dbReference>
<dbReference type="AlphaFoldDB" id="A0A941J6M3"/>
<dbReference type="Pfam" id="PF00271">
    <property type="entry name" value="Helicase_C"/>
    <property type="match status" value="1"/>
</dbReference>
<name>A0A941J6M3_9BACI</name>
<dbReference type="SUPFAM" id="SSF52540">
    <property type="entry name" value="P-loop containing nucleoside triphosphate hydrolases"/>
    <property type="match status" value="1"/>
</dbReference>
<comment type="caution">
    <text evidence="2">The sequence shown here is derived from an EMBL/GenBank/DDBJ whole genome shotgun (WGS) entry which is preliminary data.</text>
</comment>
<dbReference type="CDD" id="cd18785">
    <property type="entry name" value="SF2_C"/>
    <property type="match status" value="1"/>
</dbReference>
<evidence type="ECO:0000259" key="1">
    <source>
        <dbReference type="PROSITE" id="PS51194"/>
    </source>
</evidence>
<evidence type="ECO:0000313" key="2">
    <source>
        <dbReference type="EMBL" id="MBR8643831.1"/>
    </source>
</evidence>
<dbReference type="Gene3D" id="3.40.50.300">
    <property type="entry name" value="P-loop containing nucleotide triphosphate hydrolases"/>
    <property type="match status" value="1"/>
</dbReference>
<dbReference type="InterPro" id="IPR027417">
    <property type="entry name" value="P-loop_NTPase"/>
</dbReference>
<dbReference type="Proteomes" id="UP000680045">
    <property type="component" value="Unassembled WGS sequence"/>
</dbReference>
<reference evidence="2" key="1">
    <citation type="submission" date="2021-04" db="EMBL/GenBank/DDBJ databases">
        <title>Whole genome sequencing of Enterococci isolates from hospitalized patients.</title>
        <authorList>
            <person name="Ogoti B.M."/>
            <person name="Onyambu F.G."/>
        </authorList>
    </citation>
    <scope>NUCLEOTIDE SEQUENCE</scope>
    <source>
        <strain evidence="2">242</strain>
    </source>
</reference>
<protein>
    <recommendedName>
        <fullName evidence="1">Helicase C-terminal domain-containing protein</fullName>
    </recommendedName>
</protein>
<evidence type="ECO:0000313" key="3">
    <source>
        <dbReference type="Proteomes" id="UP000680045"/>
    </source>
</evidence>
<sequence length="130" mass="15113">MKIHLRRDFEERENIKVAFSDGRQLQTLIAIRCLDEGVNIPSIKTAFILASSTNPKEYIQRRGRVLRKYPGKNSAVIYDFITLPFSLEEIGSISEEDIRIVRSLASREIVRMRDFAFYSRKSFSSRPVNK</sequence>
<proteinExistence type="predicted"/>
<feature type="domain" description="Helicase C-terminal" evidence="1">
    <location>
        <begin position="1"/>
        <end position="110"/>
    </location>
</feature>
<organism evidence="2 3">
    <name type="scientific">Peribacillus frigoritolerans</name>
    <dbReference type="NCBI Taxonomy" id="450367"/>
    <lineage>
        <taxon>Bacteria</taxon>
        <taxon>Bacillati</taxon>
        <taxon>Bacillota</taxon>
        <taxon>Bacilli</taxon>
        <taxon>Bacillales</taxon>
        <taxon>Bacillaceae</taxon>
        <taxon>Peribacillus</taxon>
    </lineage>
</organism>
<gene>
    <name evidence="2" type="ORF">KEH51_00870</name>
</gene>
<dbReference type="PROSITE" id="PS51194">
    <property type="entry name" value="HELICASE_CTER"/>
    <property type="match status" value="1"/>
</dbReference>
<dbReference type="InterPro" id="IPR001650">
    <property type="entry name" value="Helicase_C-like"/>
</dbReference>
<accession>A0A941J6M3</accession>